<feature type="signal peptide" evidence="1">
    <location>
        <begin position="1"/>
        <end position="25"/>
    </location>
</feature>
<dbReference type="SUPFAM" id="SSF48726">
    <property type="entry name" value="Immunoglobulin"/>
    <property type="match status" value="1"/>
</dbReference>
<dbReference type="GO" id="GO:0001786">
    <property type="term" value="F:phosphatidylserine binding"/>
    <property type="evidence" value="ECO:0007669"/>
    <property type="project" value="TreeGrafter"/>
</dbReference>
<dbReference type="InterPro" id="IPR013106">
    <property type="entry name" value="Ig_V-set"/>
</dbReference>
<sequence length="137" mass="15693">MCMFKNPSYSYWCLVSLDAVTVVYGVEEVEGVLGRAVTLPCSYPVQTHGLSEMCWGTGHCSAFRCNNVIIQTDKERIIQKKSEKYNLHGDFLHGNVSLTIENVTEQDRGEYCCRVEKSGLFNDLKYNYNLVIRKCKY</sequence>
<evidence type="ECO:0000313" key="3">
    <source>
        <dbReference type="Ensembl" id="ENSLACP00000001096.1"/>
    </source>
</evidence>
<organism evidence="3 4">
    <name type="scientific">Latimeria chalumnae</name>
    <name type="common">Coelacanth</name>
    <dbReference type="NCBI Taxonomy" id="7897"/>
    <lineage>
        <taxon>Eukaryota</taxon>
        <taxon>Metazoa</taxon>
        <taxon>Chordata</taxon>
        <taxon>Craniata</taxon>
        <taxon>Vertebrata</taxon>
        <taxon>Euteleostomi</taxon>
        <taxon>Coelacanthiformes</taxon>
        <taxon>Coelacanthidae</taxon>
        <taxon>Latimeria</taxon>
    </lineage>
</organism>
<reference evidence="3" key="3">
    <citation type="submission" date="2025-09" db="UniProtKB">
        <authorList>
            <consortium name="Ensembl"/>
        </authorList>
    </citation>
    <scope>IDENTIFICATION</scope>
</reference>
<dbReference type="AlphaFoldDB" id="H2ZUM5"/>
<dbReference type="InterPro" id="IPR003599">
    <property type="entry name" value="Ig_sub"/>
</dbReference>
<dbReference type="GO" id="GO:0043277">
    <property type="term" value="P:apoptotic cell clearance"/>
    <property type="evidence" value="ECO:0007669"/>
    <property type="project" value="TreeGrafter"/>
</dbReference>
<protein>
    <recommendedName>
        <fullName evidence="2">Ig-like domain-containing protein</fullName>
    </recommendedName>
</protein>
<keyword evidence="4" id="KW-1185">Reference proteome</keyword>
<reference evidence="3" key="2">
    <citation type="submission" date="2025-08" db="UniProtKB">
        <authorList>
            <consortium name="Ensembl"/>
        </authorList>
    </citation>
    <scope>IDENTIFICATION</scope>
</reference>
<dbReference type="InterPro" id="IPR013783">
    <property type="entry name" value="Ig-like_fold"/>
</dbReference>
<dbReference type="PROSITE" id="PS50835">
    <property type="entry name" value="IG_LIKE"/>
    <property type="match status" value="1"/>
</dbReference>
<name>H2ZUM5_LATCH</name>
<dbReference type="GeneTree" id="ENSGT00940000163509"/>
<evidence type="ECO:0000313" key="4">
    <source>
        <dbReference type="Proteomes" id="UP000008672"/>
    </source>
</evidence>
<accession>H2ZUM5</accession>
<dbReference type="eggNOG" id="ENOG502S454">
    <property type="taxonomic scope" value="Eukaryota"/>
</dbReference>
<dbReference type="InParanoid" id="H2ZUM5"/>
<dbReference type="PANTHER" id="PTHR46608:SF3">
    <property type="entry name" value="T-CELL IMMUNOGLOBULIN AND MUCIN DOMAIN-CONTAINING PROTEIN 4"/>
    <property type="match status" value="1"/>
</dbReference>
<dbReference type="GO" id="GO:0016020">
    <property type="term" value="C:membrane"/>
    <property type="evidence" value="ECO:0007669"/>
    <property type="project" value="UniProtKB-SubCell"/>
</dbReference>
<dbReference type="OMA" id="MCWGRGI"/>
<keyword evidence="1" id="KW-0732">Signal</keyword>
<dbReference type="Ensembl" id="ENSLACT00000001106.1">
    <property type="protein sequence ID" value="ENSLACP00000001096.1"/>
    <property type="gene ID" value="ENSLACG00000000980.1"/>
</dbReference>
<feature type="chain" id="PRO_5046567816" description="Ig-like domain-containing protein" evidence="1">
    <location>
        <begin position="26"/>
        <end position="137"/>
    </location>
</feature>
<dbReference type="InterPro" id="IPR007110">
    <property type="entry name" value="Ig-like_dom"/>
</dbReference>
<dbReference type="Gene3D" id="2.60.40.10">
    <property type="entry name" value="Immunoglobulins"/>
    <property type="match status" value="1"/>
</dbReference>
<dbReference type="SMART" id="SM00409">
    <property type="entry name" value="IG"/>
    <property type="match status" value="1"/>
</dbReference>
<dbReference type="Pfam" id="PF07686">
    <property type="entry name" value="V-set"/>
    <property type="match status" value="1"/>
</dbReference>
<dbReference type="HOGENOM" id="CLU_047504_3_1_1"/>
<proteinExistence type="predicted"/>
<reference evidence="4" key="1">
    <citation type="submission" date="2011-08" db="EMBL/GenBank/DDBJ databases">
        <title>The draft genome of Latimeria chalumnae.</title>
        <authorList>
            <person name="Di Palma F."/>
            <person name="Alfoldi J."/>
            <person name="Johnson J."/>
            <person name="Berlin A."/>
            <person name="Gnerre S."/>
            <person name="Jaffe D."/>
            <person name="MacCallum I."/>
            <person name="Young S."/>
            <person name="Walker B.J."/>
            <person name="Lander E."/>
            <person name="Lindblad-Toh K."/>
        </authorList>
    </citation>
    <scope>NUCLEOTIDE SEQUENCE [LARGE SCALE GENOMIC DNA]</scope>
    <source>
        <strain evidence="4">Wild caught</strain>
    </source>
</reference>
<evidence type="ECO:0000256" key="1">
    <source>
        <dbReference type="SAM" id="SignalP"/>
    </source>
</evidence>
<evidence type="ECO:0000259" key="2">
    <source>
        <dbReference type="PROSITE" id="PS50835"/>
    </source>
</evidence>
<dbReference type="PANTHER" id="PTHR46608">
    <property type="entry name" value="T-CELL IMMUNOGLOBULIN AND MUCIN DOMAIN-CONTAINING PROTEIN 4"/>
    <property type="match status" value="1"/>
</dbReference>
<dbReference type="InterPro" id="IPR036179">
    <property type="entry name" value="Ig-like_dom_sf"/>
</dbReference>
<dbReference type="GO" id="GO:0060097">
    <property type="term" value="P:cytoskeletal rearrangement involved in phagocytosis, engulfment"/>
    <property type="evidence" value="ECO:0007669"/>
    <property type="project" value="TreeGrafter"/>
</dbReference>
<dbReference type="Proteomes" id="UP000008672">
    <property type="component" value="Unassembled WGS sequence"/>
</dbReference>
<feature type="domain" description="Ig-like" evidence="2">
    <location>
        <begin position="18"/>
        <end position="116"/>
    </location>
</feature>
<dbReference type="EMBL" id="AFYH01274463">
    <property type="status" value="NOT_ANNOTATED_CDS"/>
    <property type="molecule type" value="Genomic_DNA"/>
</dbReference>